<keyword evidence="1" id="KW-0732">Signal</keyword>
<dbReference type="Pfam" id="PF04092">
    <property type="entry name" value="SAG"/>
    <property type="match status" value="1"/>
</dbReference>
<dbReference type="GO" id="GO:0016020">
    <property type="term" value="C:membrane"/>
    <property type="evidence" value="ECO:0007669"/>
    <property type="project" value="InterPro"/>
</dbReference>
<dbReference type="InterPro" id="IPR007226">
    <property type="entry name" value="SRS_dom"/>
</dbReference>
<feature type="domain" description="SRS" evidence="2">
    <location>
        <begin position="45"/>
        <end position="162"/>
    </location>
</feature>
<dbReference type="RefSeq" id="XP_029220964.1">
    <property type="nucleotide sequence ID" value="XM_029361999.1"/>
</dbReference>
<protein>
    <submittedName>
        <fullName evidence="3">SAG-related sequence</fullName>
    </submittedName>
</protein>
<dbReference type="GeneID" id="40308394"/>
<sequence length="195" mass="20410">MDPVCLLAKATRAMVAVSLVLVLLGPTVSLADGDHAPTEQNVDTVQTCKPDNNAARIALTVEPGKKDISFKCGDNNDGTLSPNPEEKKFFAGSTGTDPKPLSEVCENAEVTKTEGATNKMYTLSLPSKVSKEHKLFFTCTPAAKNNEKEGPSGDKCMVEITVKAGAGDDNGSSAAGWLAVPSLLIGQVVLSLLYA</sequence>
<comment type="caution">
    <text evidence="3">The sequence shown here is derived from an EMBL/GenBank/DDBJ whole genome shotgun (WGS) entry which is preliminary data.</text>
</comment>
<proteinExistence type="predicted"/>
<dbReference type="AlphaFoldDB" id="A0A2A9MG36"/>
<gene>
    <name evidence="3" type="ORF">BESB_034130</name>
</gene>
<dbReference type="Proteomes" id="UP000224006">
    <property type="component" value="Chromosome II"/>
</dbReference>
<keyword evidence="4" id="KW-1185">Reference proteome</keyword>
<dbReference type="SUPFAM" id="SSF74877">
    <property type="entry name" value="Major surface antigen p30, SAG1"/>
    <property type="match status" value="1"/>
</dbReference>
<evidence type="ECO:0000313" key="4">
    <source>
        <dbReference type="Proteomes" id="UP000224006"/>
    </source>
</evidence>
<organism evidence="3 4">
    <name type="scientific">Besnoitia besnoiti</name>
    <name type="common">Apicomplexan protozoan</name>
    <dbReference type="NCBI Taxonomy" id="94643"/>
    <lineage>
        <taxon>Eukaryota</taxon>
        <taxon>Sar</taxon>
        <taxon>Alveolata</taxon>
        <taxon>Apicomplexa</taxon>
        <taxon>Conoidasida</taxon>
        <taxon>Coccidia</taxon>
        <taxon>Eucoccidiorida</taxon>
        <taxon>Eimeriorina</taxon>
        <taxon>Sarcocystidae</taxon>
        <taxon>Besnoitia</taxon>
    </lineage>
</organism>
<feature type="chain" id="PRO_5013106402" evidence="1">
    <location>
        <begin position="32"/>
        <end position="195"/>
    </location>
</feature>
<evidence type="ECO:0000259" key="2">
    <source>
        <dbReference type="Pfam" id="PF04092"/>
    </source>
</evidence>
<dbReference type="Gene3D" id="2.60.40.1320">
    <property type="entry name" value="SRS domain"/>
    <property type="match status" value="1"/>
</dbReference>
<evidence type="ECO:0000256" key="1">
    <source>
        <dbReference type="SAM" id="SignalP"/>
    </source>
</evidence>
<dbReference type="VEuPathDB" id="ToxoDB:BESB_034130"/>
<accession>A0A2A9MG36</accession>
<reference evidence="3 4" key="1">
    <citation type="submission" date="2017-09" db="EMBL/GenBank/DDBJ databases">
        <title>Genome sequencing of Besnoitia besnoiti strain Bb-Ger1.</title>
        <authorList>
            <person name="Schares G."/>
            <person name="Venepally P."/>
            <person name="Lorenzi H.A."/>
        </authorList>
    </citation>
    <scope>NUCLEOTIDE SEQUENCE [LARGE SCALE GENOMIC DNA]</scope>
    <source>
        <strain evidence="3 4">Bb-Ger1</strain>
    </source>
</reference>
<dbReference type="InterPro" id="IPR036755">
    <property type="entry name" value="SRS_dom_sf"/>
</dbReference>
<name>A0A2A9MG36_BESBE</name>
<evidence type="ECO:0000313" key="3">
    <source>
        <dbReference type="EMBL" id="PFH36955.1"/>
    </source>
</evidence>
<dbReference type="EMBL" id="NWUJ01000002">
    <property type="protein sequence ID" value="PFH36955.1"/>
    <property type="molecule type" value="Genomic_DNA"/>
</dbReference>
<feature type="signal peptide" evidence="1">
    <location>
        <begin position="1"/>
        <end position="31"/>
    </location>
</feature>
<dbReference type="KEGG" id="bbes:BESB_034130"/>